<dbReference type="CDD" id="cd00093">
    <property type="entry name" value="HTH_XRE"/>
    <property type="match status" value="1"/>
</dbReference>
<dbReference type="InterPro" id="IPR010982">
    <property type="entry name" value="Lambda_DNA-bd_dom_sf"/>
</dbReference>
<proteinExistence type="predicted"/>
<reference evidence="2" key="1">
    <citation type="submission" date="2021-05" db="EMBL/GenBank/DDBJ databases">
        <authorList>
            <person name="Pietrasiak N."/>
            <person name="Ward R."/>
            <person name="Stajich J.E."/>
            <person name="Kurbessoian T."/>
        </authorList>
    </citation>
    <scope>NUCLEOTIDE SEQUENCE</scope>
    <source>
        <strain evidence="2">GSE-NOS-MK-12-04C</strain>
    </source>
</reference>
<evidence type="ECO:0000313" key="2">
    <source>
        <dbReference type="EMBL" id="MBW4670166.1"/>
    </source>
</evidence>
<dbReference type="SMART" id="SM00530">
    <property type="entry name" value="HTH_XRE"/>
    <property type="match status" value="1"/>
</dbReference>
<dbReference type="PROSITE" id="PS50943">
    <property type="entry name" value="HTH_CROC1"/>
    <property type="match status" value="1"/>
</dbReference>
<dbReference type="Gene3D" id="1.10.260.40">
    <property type="entry name" value="lambda repressor-like DNA-binding domains"/>
    <property type="match status" value="1"/>
</dbReference>
<comment type="caution">
    <text evidence="2">The sequence shown here is derived from an EMBL/GenBank/DDBJ whole genome shotgun (WGS) entry which is preliminary data.</text>
</comment>
<reference evidence="2" key="2">
    <citation type="journal article" date="2022" name="Microbiol. Resour. Announc.">
        <title>Metagenome Sequencing to Explore Phylogenomics of Terrestrial Cyanobacteria.</title>
        <authorList>
            <person name="Ward R.D."/>
            <person name="Stajich J.E."/>
            <person name="Johansen J.R."/>
            <person name="Huntemann M."/>
            <person name="Clum A."/>
            <person name="Foster B."/>
            <person name="Foster B."/>
            <person name="Roux S."/>
            <person name="Palaniappan K."/>
            <person name="Varghese N."/>
            <person name="Mukherjee S."/>
            <person name="Reddy T.B.K."/>
            <person name="Daum C."/>
            <person name="Copeland A."/>
            <person name="Chen I.A."/>
            <person name="Ivanova N.N."/>
            <person name="Kyrpides N.C."/>
            <person name="Shapiro N."/>
            <person name="Eloe-Fadrosh E.A."/>
            <person name="Pietrasiak N."/>
        </authorList>
    </citation>
    <scope>NUCLEOTIDE SEQUENCE</scope>
    <source>
        <strain evidence="2">GSE-NOS-MK-12-04C</strain>
    </source>
</reference>
<dbReference type="Pfam" id="PF01381">
    <property type="entry name" value="HTH_3"/>
    <property type="match status" value="1"/>
</dbReference>
<sequence>MSDIDKYIEKRKQRDAEFTEDFESGYISFKIGVMLVQARNNAGIALEELANRLNLDESVILGIENHPEDVEILTLERYAKALGKTLLVEIK</sequence>
<dbReference type="EMBL" id="JAHHGZ010000027">
    <property type="protein sequence ID" value="MBW4670166.1"/>
    <property type="molecule type" value="Genomic_DNA"/>
</dbReference>
<feature type="domain" description="HTH cro/C1-type" evidence="1">
    <location>
        <begin position="35"/>
        <end position="90"/>
    </location>
</feature>
<organism evidence="2 3">
    <name type="scientific">Cyanomargarita calcarea GSE-NOS-MK-12-04C</name>
    <dbReference type="NCBI Taxonomy" id="2839659"/>
    <lineage>
        <taxon>Bacteria</taxon>
        <taxon>Bacillati</taxon>
        <taxon>Cyanobacteriota</taxon>
        <taxon>Cyanophyceae</taxon>
        <taxon>Nostocales</taxon>
        <taxon>Cyanomargaritaceae</taxon>
        <taxon>Cyanomargarita</taxon>
    </lineage>
</organism>
<evidence type="ECO:0000259" key="1">
    <source>
        <dbReference type="PROSITE" id="PS50943"/>
    </source>
</evidence>
<dbReference type="GO" id="GO:0003677">
    <property type="term" value="F:DNA binding"/>
    <property type="evidence" value="ECO:0007669"/>
    <property type="project" value="InterPro"/>
</dbReference>
<name>A0A951UV02_9CYAN</name>
<gene>
    <name evidence="2" type="ORF">KME60_22835</name>
</gene>
<protein>
    <submittedName>
        <fullName evidence="2">Helix-turn-helix domain-containing protein</fullName>
    </submittedName>
</protein>
<evidence type="ECO:0000313" key="3">
    <source>
        <dbReference type="Proteomes" id="UP000729701"/>
    </source>
</evidence>
<dbReference type="Proteomes" id="UP000729701">
    <property type="component" value="Unassembled WGS sequence"/>
</dbReference>
<dbReference type="SUPFAM" id="SSF47413">
    <property type="entry name" value="lambda repressor-like DNA-binding domains"/>
    <property type="match status" value="1"/>
</dbReference>
<dbReference type="AlphaFoldDB" id="A0A951UV02"/>
<accession>A0A951UV02</accession>
<dbReference type="InterPro" id="IPR001387">
    <property type="entry name" value="Cro/C1-type_HTH"/>
</dbReference>